<protein>
    <recommendedName>
        <fullName evidence="5">MARVEL domain-containing protein</fullName>
    </recommendedName>
</protein>
<feature type="compositionally biased region" description="Basic and acidic residues" evidence="1">
    <location>
        <begin position="227"/>
        <end position="242"/>
    </location>
</feature>
<dbReference type="RefSeq" id="XP_047763038.1">
    <property type="nucleotide sequence ID" value="XM_047906055.1"/>
</dbReference>
<dbReference type="Proteomes" id="UP000756132">
    <property type="component" value="Chromosome 6"/>
</dbReference>
<sequence>MRVPQNKLQRVKAAVHLAQAVLVFVAGCLTLAVMTKDGGYGGQVGYYFALCFITIPAILYQVMVPMWTRAWRLNNVWAIATIDILFTLLWFAAAIAVAVWNANGLAAGKETSRDSDSDKTITKRDTKKDGTCASFGYGSKSKCEVSKANVGFGIIISLLFGVCSYIAIRAVIEYRRTGVVPGNSSSLPKNHGAGISSEDDADDKVWSTNTSDLNNPEDRFAYGQADPEDRTGLLNDHSDDAHQTANGMAHPGRRPSWESQTAQIPPSYDSGFAPSALSPTGPPTGALPGGRVQFPEANYGRI</sequence>
<reference evidence="3" key="2">
    <citation type="journal article" date="2022" name="Microb. Genom.">
        <title>A chromosome-scale genome assembly of the tomato pathogen Cladosporium fulvum reveals a compartmentalized genome architecture and the presence of a dispensable chromosome.</title>
        <authorList>
            <person name="Zaccaron A.Z."/>
            <person name="Chen L.H."/>
            <person name="Samaras A."/>
            <person name="Stergiopoulos I."/>
        </authorList>
    </citation>
    <scope>NUCLEOTIDE SEQUENCE</scope>
    <source>
        <strain evidence="3">Race5_Kim</strain>
    </source>
</reference>
<accession>A0A9Q8UQE8</accession>
<feature type="transmembrane region" description="Helical" evidence="2">
    <location>
        <begin position="12"/>
        <end position="34"/>
    </location>
</feature>
<evidence type="ECO:0000256" key="1">
    <source>
        <dbReference type="SAM" id="MobiDB-lite"/>
    </source>
</evidence>
<evidence type="ECO:0008006" key="5">
    <source>
        <dbReference type="Google" id="ProtNLM"/>
    </source>
</evidence>
<feature type="region of interest" description="Disordered" evidence="1">
    <location>
        <begin position="182"/>
        <end position="302"/>
    </location>
</feature>
<dbReference type="AlphaFoldDB" id="A0A9Q8UQE8"/>
<reference evidence="3" key="1">
    <citation type="submission" date="2021-12" db="EMBL/GenBank/DDBJ databases">
        <authorList>
            <person name="Zaccaron A."/>
            <person name="Stergiopoulos I."/>
        </authorList>
    </citation>
    <scope>NUCLEOTIDE SEQUENCE</scope>
    <source>
        <strain evidence="3">Race5_Kim</strain>
    </source>
</reference>
<dbReference type="PANTHER" id="PTHR37451">
    <property type="entry name" value="MARVEL DOMAIN"/>
    <property type="match status" value="1"/>
</dbReference>
<keyword evidence="2" id="KW-0812">Transmembrane</keyword>
<name>A0A9Q8UQE8_PASFU</name>
<keyword evidence="4" id="KW-1185">Reference proteome</keyword>
<dbReference type="OMA" id="QKCKVVA"/>
<feature type="transmembrane region" description="Helical" evidence="2">
    <location>
        <begin position="46"/>
        <end position="64"/>
    </location>
</feature>
<dbReference type="GeneID" id="71986785"/>
<dbReference type="EMBL" id="CP090168">
    <property type="protein sequence ID" value="UJO18672.1"/>
    <property type="molecule type" value="Genomic_DNA"/>
</dbReference>
<dbReference type="KEGG" id="ffu:CLAFUR5_06907"/>
<proteinExistence type="predicted"/>
<keyword evidence="2" id="KW-0472">Membrane</keyword>
<evidence type="ECO:0000256" key="2">
    <source>
        <dbReference type="SAM" id="Phobius"/>
    </source>
</evidence>
<evidence type="ECO:0000313" key="3">
    <source>
        <dbReference type="EMBL" id="UJO18672.1"/>
    </source>
</evidence>
<keyword evidence="2" id="KW-1133">Transmembrane helix</keyword>
<evidence type="ECO:0000313" key="4">
    <source>
        <dbReference type="Proteomes" id="UP000756132"/>
    </source>
</evidence>
<organism evidence="3 4">
    <name type="scientific">Passalora fulva</name>
    <name type="common">Tomato leaf mold</name>
    <name type="synonym">Cladosporium fulvum</name>
    <dbReference type="NCBI Taxonomy" id="5499"/>
    <lineage>
        <taxon>Eukaryota</taxon>
        <taxon>Fungi</taxon>
        <taxon>Dikarya</taxon>
        <taxon>Ascomycota</taxon>
        <taxon>Pezizomycotina</taxon>
        <taxon>Dothideomycetes</taxon>
        <taxon>Dothideomycetidae</taxon>
        <taxon>Mycosphaerellales</taxon>
        <taxon>Mycosphaerellaceae</taxon>
        <taxon>Fulvia</taxon>
    </lineage>
</organism>
<dbReference type="PROSITE" id="PS51257">
    <property type="entry name" value="PROKAR_LIPOPROTEIN"/>
    <property type="match status" value="1"/>
</dbReference>
<gene>
    <name evidence="3" type="ORF">CLAFUR5_06907</name>
</gene>
<feature type="transmembrane region" description="Helical" evidence="2">
    <location>
        <begin position="150"/>
        <end position="168"/>
    </location>
</feature>
<dbReference type="PANTHER" id="PTHR37451:SF3">
    <property type="entry name" value="MARVEL DOMAIN-CONTAINING PROTEIN"/>
    <property type="match status" value="1"/>
</dbReference>
<dbReference type="OrthoDB" id="5284712at2759"/>
<feature type="transmembrane region" description="Helical" evidence="2">
    <location>
        <begin position="76"/>
        <end position="100"/>
    </location>
</feature>